<dbReference type="Pfam" id="PF17853">
    <property type="entry name" value="GGDEF_2"/>
    <property type="match status" value="1"/>
</dbReference>
<organism evidence="11 12">
    <name type="scientific">Paenibacillus curdlanolyticus YK9</name>
    <dbReference type="NCBI Taxonomy" id="717606"/>
    <lineage>
        <taxon>Bacteria</taxon>
        <taxon>Bacillati</taxon>
        <taxon>Bacillota</taxon>
        <taxon>Bacilli</taxon>
        <taxon>Bacillales</taxon>
        <taxon>Paenibacillaceae</taxon>
        <taxon>Paenibacillus</taxon>
    </lineage>
</organism>
<evidence type="ECO:0000259" key="9">
    <source>
        <dbReference type="PROSITE" id="PS01124"/>
    </source>
</evidence>
<feature type="domain" description="HTH araC/xylS-type" evidence="9">
    <location>
        <begin position="443"/>
        <end position="542"/>
    </location>
</feature>
<dbReference type="PANTHER" id="PTHR42713:SF3">
    <property type="entry name" value="TRANSCRIPTIONAL REGULATORY PROTEIN HPTR"/>
    <property type="match status" value="1"/>
</dbReference>
<dbReference type="OrthoDB" id="9794370at2"/>
<dbReference type="Pfam" id="PF12833">
    <property type="entry name" value="HTH_18"/>
    <property type="match status" value="1"/>
</dbReference>
<dbReference type="Pfam" id="PF00072">
    <property type="entry name" value="Response_reg"/>
    <property type="match status" value="1"/>
</dbReference>
<dbReference type="eggNOG" id="COG2207">
    <property type="taxonomic scope" value="Bacteria"/>
</dbReference>
<dbReference type="STRING" id="717606.PaecuDRAFT_2938"/>
<dbReference type="SMART" id="SM00448">
    <property type="entry name" value="REC"/>
    <property type="match status" value="1"/>
</dbReference>
<dbReference type="SUPFAM" id="SSF52172">
    <property type="entry name" value="CheY-like"/>
    <property type="match status" value="1"/>
</dbReference>
<dbReference type="PANTHER" id="PTHR42713">
    <property type="entry name" value="HISTIDINE KINASE-RELATED"/>
    <property type="match status" value="1"/>
</dbReference>
<evidence type="ECO:0000256" key="6">
    <source>
        <dbReference type="ARBA" id="ARBA00023125"/>
    </source>
</evidence>
<evidence type="ECO:0000256" key="2">
    <source>
        <dbReference type="ARBA" id="ARBA00022490"/>
    </source>
</evidence>
<name>E0IAU8_9BACL</name>
<dbReference type="CDD" id="cd17536">
    <property type="entry name" value="REC_YesN-like"/>
    <property type="match status" value="1"/>
</dbReference>
<dbReference type="InterPro" id="IPR011006">
    <property type="entry name" value="CheY-like_superfamily"/>
</dbReference>
<keyword evidence="4" id="KW-0902">Two-component regulatory system</keyword>
<dbReference type="GO" id="GO:0005737">
    <property type="term" value="C:cytoplasm"/>
    <property type="evidence" value="ECO:0007669"/>
    <property type="project" value="UniProtKB-SubCell"/>
</dbReference>
<evidence type="ECO:0000313" key="11">
    <source>
        <dbReference type="EMBL" id="EFM10502.1"/>
    </source>
</evidence>
<evidence type="ECO:0000256" key="8">
    <source>
        <dbReference type="PROSITE-ProRule" id="PRU00169"/>
    </source>
</evidence>
<dbReference type="GO" id="GO:0043565">
    <property type="term" value="F:sequence-specific DNA binding"/>
    <property type="evidence" value="ECO:0007669"/>
    <property type="project" value="InterPro"/>
</dbReference>
<evidence type="ECO:0000256" key="3">
    <source>
        <dbReference type="ARBA" id="ARBA00022553"/>
    </source>
</evidence>
<dbReference type="PROSITE" id="PS01124">
    <property type="entry name" value="HTH_ARAC_FAMILY_2"/>
    <property type="match status" value="1"/>
</dbReference>
<reference evidence="11 12" key="1">
    <citation type="submission" date="2010-07" db="EMBL/GenBank/DDBJ databases">
        <title>The draft genome of Paenibacillus curdlanolyticus YK9.</title>
        <authorList>
            <consortium name="US DOE Joint Genome Institute (JGI-PGF)"/>
            <person name="Lucas S."/>
            <person name="Copeland A."/>
            <person name="Lapidus A."/>
            <person name="Cheng J.-F."/>
            <person name="Bruce D."/>
            <person name="Goodwin L."/>
            <person name="Pitluck S."/>
            <person name="Land M.L."/>
            <person name="Hauser L."/>
            <person name="Chang Y.-J."/>
            <person name="Jeffries C."/>
            <person name="Anderson I.J."/>
            <person name="Johnson E."/>
            <person name="Loganathan U."/>
            <person name="Mulhopadhyay B."/>
            <person name="Kyrpides N."/>
            <person name="Woyke T.J."/>
        </authorList>
    </citation>
    <scope>NUCLEOTIDE SEQUENCE [LARGE SCALE GENOMIC DNA]</scope>
    <source>
        <strain evidence="11 12">YK9</strain>
    </source>
</reference>
<keyword evidence="7" id="KW-0804">Transcription</keyword>
<feature type="domain" description="Response regulatory" evidence="10">
    <location>
        <begin position="3"/>
        <end position="120"/>
    </location>
</feature>
<evidence type="ECO:0000259" key="10">
    <source>
        <dbReference type="PROSITE" id="PS50110"/>
    </source>
</evidence>
<sequence length="554" mass="63027">MYRVLLVDDEIDVREGLVQEIDWEANGFTIAGTAENGKEAMEMADRLALDVVITDISMPFTNGLQLAEWLRAHHPLVKIVILTGYDEFDYARQAIRLSVDEYLLKPFSSESFREVLFKIRDRIETEVAEREDVRQLQEHYRTSLPVLRETFLASLLTRKLPRSKIEERMSHYGLQLLGSRYAAAVIALHPLDDPETGQSGHSLRQSGDLDLMLHAMLNITRELVDLNGVGTAFIHQDSIAVLAIDAHAEDEAAWLAKVQETLENILKSIVHYLKLPVTIGVGSVVADIEDLKYAYGDALLALDYRLVLGSERVIFIHDVEGRGYEKLRFDELKEQALIRSLKLGTAEELEDAVEAVFSELLESTYAYSDIQVYLLEVVTAVLRTAKDADVDLDGLFGAGFQMHAEIFKFSGLPEAKRWFHDLCLRLMKHIASKRQHTYKDIVEKAIQYTKEHYVDPDISIQVLCAHLHISTGYFSGLFKKEVKMTFVQYLMHIRMEAAKEMLRTTELKAFEVSERVGISDANYFSFCFKKQVGISPKEYRSRILASDSEGLQKP</sequence>
<proteinExistence type="predicted"/>
<feature type="modified residue" description="4-aspartylphosphate" evidence="8">
    <location>
        <position position="55"/>
    </location>
</feature>
<dbReference type="Gene3D" id="1.10.10.60">
    <property type="entry name" value="Homeodomain-like"/>
    <property type="match status" value="2"/>
</dbReference>
<dbReference type="SMART" id="SM00342">
    <property type="entry name" value="HTH_ARAC"/>
    <property type="match status" value="1"/>
</dbReference>
<protein>
    <submittedName>
        <fullName evidence="11">Two component transcriptional regulator, AraC family</fullName>
    </submittedName>
</protein>
<dbReference type="Gene3D" id="3.40.50.2300">
    <property type="match status" value="1"/>
</dbReference>
<dbReference type="GO" id="GO:0000160">
    <property type="term" value="P:phosphorelay signal transduction system"/>
    <property type="evidence" value="ECO:0007669"/>
    <property type="project" value="UniProtKB-KW"/>
</dbReference>
<dbReference type="InterPro" id="IPR041522">
    <property type="entry name" value="CdaR_GGDEF"/>
</dbReference>
<dbReference type="InterPro" id="IPR009057">
    <property type="entry name" value="Homeodomain-like_sf"/>
</dbReference>
<dbReference type="InterPro" id="IPR001789">
    <property type="entry name" value="Sig_transdc_resp-reg_receiver"/>
</dbReference>
<dbReference type="GO" id="GO:0003700">
    <property type="term" value="F:DNA-binding transcription factor activity"/>
    <property type="evidence" value="ECO:0007669"/>
    <property type="project" value="InterPro"/>
</dbReference>
<dbReference type="InterPro" id="IPR018060">
    <property type="entry name" value="HTH_AraC"/>
</dbReference>
<comment type="subcellular location">
    <subcellularLocation>
        <location evidence="1">Cytoplasm</location>
    </subcellularLocation>
</comment>
<keyword evidence="5" id="KW-0805">Transcription regulation</keyword>
<accession>E0IAU8</accession>
<dbReference type="Proteomes" id="UP000005387">
    <property type="component" value="Unassembled WGS sequence"/>
</dbReference>
<dbReference type="SUPFAM" id="SSF46689">
    <property type="entry name" value="Homeodomain-like"/>
    <property type="match status" value="2"/>
</dbReference>
<evidence type="ECO:0000313" key="12">
    <source>
        <dbReference type="Proteomes" id="UP000005387"/>
    </source>
</evidence>
<evidence type="ECO:0000256" key="7">
    <source>
        <dbReference type="ARBA" id="ARBA00023163"/>
    </source>
</evidence>
<dbReference type="eggNOG" id="COG4753">
    <property type="taxonomic scope" value="Bacteria"/>
</dbReference>
<dbReference type="EMBL" id="AEDD01000007">
    <property type="protein sequence ID" value="EFM10502.1"/>
    <property type="molecule type" value="Genomic_DNA"/>
</dbReference>
<keyword evidence="2" id="KW-0963">Cytoplasm</keyword>
<evidence type="ECO:0000256" key="1">
    <source>
        <dbReference type="ARBA" id="ARBA00004496"/>
    </source>
</evidence>
<keyword evidence="12" id="KW-1185">Reference proteome</keyword>
<keyword evidence="6" id="KW-0238">DNA-binding</keyword>
<dbReference type="AlphaFoldDB" id="E0IAU8"/>
<evidence type="ECO:0000256" key="4">
    <source>
        <dbReference type="ARBA" id="ARBA00023012"/>
    </source>
</evidence>
<evidence type="ECO:0000256" key="5">
    <source>
        <dbReference type="ARBA" id="ARBA00023015"/>
    </source>
</evidence>
<dbReference type="InterPro" id="IPR051552">
    <property type="entry name" value="HptR"/>
</dbReference>
<dbReference type="RefSeq" id="WP_006038926.1">
    <property type="nucleotide sequence ID" value="NZ_AEDD01000007.1"/>
</dbReference>
<keyword evidence="3 8" id="KW-0597">Phosphoprotein</keyword>
<gene>
    <name evidence="11" type="ORF">PaecuDRAFT_2938</name>
</gene>
<dbReference type="PROSITE" id="PS50110">
    <property type="entry name" value="RESPONSE_REGULATORY"/>
    <property type="match status" value="1"/>
</dbReference>